<evidence type="ECO:0000313" key="7">
    <source>
        <dbReference type="EMBL" id="NMD89268.1"/>
    </source>
</evidence>
<dbReference type="InterPro" id="IPR007829">
    <property type="entry name" value="TM2"/>
</dbReference>
<comment type="caution">
    <text evidence="7">The sequence shown here is derived from an EMBL/GenBank/DDBJ whole genome shotgun (WGS) entry which is preliminary data.</text>
</comment>
<sequence>MLEKQQNTQGREINITLDSGRPTVHIPKNRTSYILLGIFLGALGVHNFYAGYQGRGLAQLLITIFLGWTILFLFITSLWAIIEVCVVTKDADGINFQ</sequence>
<dbReference type="GO" id="GO:0016020">
    <property type="term" value="C:membrane"/>
    <property type="evidence" value="ECO:0007669"/>
    <property type="project" value="UniProtKB-SubCell"/>
</dbReference>
<dbReference type="Proteomes" id="UP000576225">
    <property type="component" value="Unassembled WGS sequence"/>
</dbReference>
<keyword evidence="3 5" id="KW-1133">Transmembrane helix</keyword>
<dbReference type="EMBL" id="JABAEW010000095">
    <property type="protein sequence ID" value="NMD89268.1"/>
    <property type="molecule type" value="Genomic_DNA"/>
</dbReference>
<feature type="transmembrane region" description="Helical" evidence="5">
    <location>
        <begin position="61"/>
        <end position="82"/>
    </location>
</feature>
<gene>
    <name evidence="7" type="ORF">HF882_22025</name>
</gene>
<comment type="subcellular location">
    <subcellularLocation>
        <location evidence="1">Membrane</location>
        <topology evidence="1">Multi-pass membrane protein</topology>
    </subcellularLocation>
</comment>
<evidence type="ECO:0000256" key="3">
    <source>
        <dbReference type="ARBA" id="ARBA00022989"/>
    </source>
</evidence>
<protein>
    <submittedName>
        <fullName evidence="7">TM2 domain-containing protein</fullName>
    </submittedName>
</protein>
<evidence type="ECO:0000256" key="1">
    <source>
        <dbReference type="ARBA" id="ARBA00004141"/>
    </source>
</evidence>
<evidence type="ECO:0000256" key="2">
    <source>
        <dbReference type="ARBA" id="ARBA00022692"/>
    </source>
</evidence>
<dbReference type="AlphaFoldDB" id="A0A848B157"/>
<keyword evidence="2 5" id="KW-0812">Transmembrane</keyword>
<evidence type="ECO:0000313" key="8">
    <source>
        <dbReference type="Proteomes" id="UP000576225"/>
    </source>
</evidence>
<name>A0A848B157_9BACT</name>
<organism evidence="7 8">
    <name type="scientific">Victivallis vadensis</name>
    <dbReference type="NCBI Taxonomy" id="172901"/>
    <lineage>
        <taxon>Bacteria</taxon>
        <taxon>Pseudomonadati</taxon>
        <taxon>Lentisphaerota</taxon>
        <taxon>Lentisphaeria</taxon>
        <taxon>Victivallales</taxon>
        <taxon>Victivallaceae</taxon>
        <taxon>Victivallis</taxon>
    </lineage>
</organism>
<reference evidence="7 8" key="1">
    <citation type="submission" date="2020-04" db="EMBL/GenBank/DDBJ databases">
        <authorList>
            <person name="Hitch T.C.A."/>
            <person name="Wylensek D."/>
            <person name="Clavel T."/>
        </authorList>
    </citation>
    <scope>NUCLEOTIDE SEQUENCE [LARGE SCALE GENOMIC DNA]</scope>
    <source>
        <strain evidence="7 8">COR2-253-APC-1A</strain>
    </source>
</reference>
<keyword evidence="4 5" id="KW-0472">Membrane</keyword>
<evidence type="ECO:0000256" key="4">
    <source>
        <dbReference type="ARBA" id="ARBA00023136"/>
    </source>
</evidence>
<feature type="domain" description="TM2" evidence="6">
    <location>
        <begin position="28"/>
        <end position="74"/>
    </location>
</feature>
<accession>A0A848B157</accession>
<evidence type="ECO:0000259" key="6">
    <source>
        <dbReference type="Pfam" id="PF05154"/>
    </source>
</evidence>
<proteinExistence type="predicted"/>
<dbReference type="Pfam" id="PF05154">
    <property type="entry name" value="TM2"/>
    <property type="match status" value="1"/>
</dbReference>
<feature type="transmembrane region" description="Helical" evidence="5">
    <location>
        <begin position="31"/>
        <end position="49"/>
    </location>
</feature>
<evidence type="ECO:0000256" key="5">
    <source>
        <dbReference type="SAM" id="Phobius"/>
    </source>
</evidence>